<dbReference type="eggNOG" id="COG1208">
    <property type="taxonomic scope" value="Bacteria"/>
</dbReference>
<evidence type="ECO:0000259" key="5">
    <source>
        <dbReference type="Pfam" id="PF12804"/>
    </source>
</evidence>
<dbReference type="EC" id="5.4.2.9" evidence="3"/>
<reference evidence="6 7" key="1">
    <citation type="journal article" date="2011" name="J. Bacteriol.">
        <title>Complete genome sequence of Burkholderia rhizoxinica, an endosymbiont of Rhizopus microsporus.</title>
        <authorList>
            <person name="Lackner G."/>
            <person name="Moebius N."/>
            <person name="Partida-Martinez L."/>
            <person name="Hertweck C."/>
        </authorList>
    </citation>
    <scope>NUCLEOTIDE SEQUENCE [LARGE SCALE GENOMIC DNA]</scope>
    <source>
        <strain evidence="7">DSM 19002 / CIP 109453 / HKI 454</strain>
        <plasmid evidence="6 7">pBRH01</plasmid>
    </source>
</reference>
<accession>E5AV81</accession>
<dbReference type="eggNOG" id="COG2513">
    <property type="taxonomic scope" value="Bacteria"/>
</dbReference>
<dbReference type="EMBL" id="FR687360">
    <property type="protein sequence ID" value="CBW77005.1"/>
    <property type="molecule type" value="Genomic_DNA"/>
</dbReference>
<dbReference type="InterPro" id="IPR040442">
    <property type="entry name" value="Pyrv_kinase-like_dom_sf"/>
</dbReference>
<dbReference type="CDD" id="cd02523">
    <property type="entry name" value="PC_cytidylyltransferase"/>
    <property type="match status" value="1"/>
</dbReference>
<evidence type="ECO:0000256" key="3">
    <source>
        <dbReference type="ARBA" id="ARBA00024063"/>
    </source>
</evidence>
<name>E5AV81_MYCRK</name>
<dbReference type="Gene3D" id="3.20.20.60">
    <property type="entry name" value="Phosphoenolpyruvate-binding domains"/>
    <property type="match status" value="1"/>
</dbReference>
<dbReference type="AlphaFoldDB" id="E5AV81"/>
<dbReference type="PANTHER" id="PTHR42905">
    <property type="entry name" value="PHOSPHOENOLPYRUVATE CARBOXYLASE"/>
    <property type="match status" value="1"/>
</dbReference>
<evidence type="ECO:0000256" key="2">
    <source>
        <dbReference type="ARBA" id="ARBA00023235"/>
    </source>
</evidence>
<evidence type="ECO:0000313" key="7">
    <source>
        <dbReference type="Proteomes" id="UP000007437"/>
    </source>
</evidence>
<dbReference type="Gene3D" id="3.90.550.10">
    <property type="entry name" value="Spore Coat Polysaccharide Biosynthesis Protein SpsA, Chain A"/>
    <property type="match status" value="1"/>
</dbReference>
<keyword evidence="6" id="KW-0808">Transferase</keyword>
<evidence type="ECO:0000256" key="1">
    <source>
        <dbReference type="ARBA" id="ARBA00022842"/>
    </source>
</evidence>
<dbReference type="InterPro" id="IPR029044">
    <property type="entry name" value="Nucleotide-diphossugar_trans"/>
</dbReference>
<dbReference type="Proteomes" id="UP000007437">
    <property type="component" value="Plasmid pBRH01"/>
</dbReference>
<sequence length="605" mass="66126">MDRNRFCRGCRARANAGTALAAAGGRGEHERITLRQELVEFMNAPDTFVARAPSRAARLRRMLTSDKLEFMMEAHNGLSARIVREAGFDAIWASGLAISAQYGVRDNNEASWTQVVDTLEFMVDASDLPILLDGDTGYGNFNNVRRLVKKLEQRGVAGVCIEDKQFPKTNSFIGGERQPLADVDEFCGKIKAGKDSQGDPDFSIVARVEALIAGWGMDEALRRAEAYHAAGADAILIHSKLARADEIVAFAREWAHRAPLVIVPTKYYSTPTQVFRNAGISVVIWANHLIRAATSAMQAVAKEIHDSETLVGVEDRVASVNEIFRLQGADEYSAAERVYLTARAPRTALVLAASRGRGLEAVTAQRPKVMLPIAGKPLLRWLVDGFKKQGVNDITVVGGYRADAIDTAGIRLVVNERHETTGELASLACATQAFEHDTVISYGDLLFRSYILHDLVESDAHFCVIVDSSQTQPTNQSVRDFAYCSSGDDRGLFGQKVVLRRVSSEATAPDGTAPHGRWIGLLGVHGEGREKLQRIFATLRERGDFDSLDMPALLNALVDAGEQIEVQYVHGHWRGVNDLDDFRRAADFAHTQVPIAEASAGGGND</sequence>
<dbReference type="InterPro" id="IPR039556">
    <property type="entry name" value="ICL/PEPM"/>
</dbReference>
<dbReference type="SUPFAM" id="SSF51621">
    <property type="entry name" value="Phosphoenolpyruvate/pyruvate domain"/>
    <property type="match status" value="1"/>
</dbReference>
<dbReference type="InterPro" id="IPR015813">
    <property type="entry name" value="Pyrv/PenolPyrv_kinase-like_dom"/>
</dbReference>
<dbReference type="KEGG" id="brh:RBRH_02824"/>
<organism evidence="6 7">
    <name type="scientific">Mycetohabitans rhizoxinica (strain DSM 19002 / CIP 109453 / HKI 454)</name>
    <name type="common">Paraburkholderia rhizoxinica</name>
    <dbReference type="NCBI Taxonomy" id="882378"/>
    <lineage>
        <taxon>Bacteria</taxon>
        <taxon>Pseudomonadati</taxon>
        <taxon>Pseudomonadota</taxon>
        <taxon>Betaproteobacteria</taxon>
        <taxon>Burkholderiales</taxon>
        <taxon>Burkholderiaceae</taxon>
        <taxon>Mycetohabitans</taxon>
    </lineage>
</organism>
<dbReference type="Pfam" id="PF13714">
    <property type="entry name" value="PEP_mutase"/>
    <property type="match status" value="1"/>
</dbReference>
<feature type="domain" description="MobA-like NTP transferase" evidence="5">
    <location>
        <begin position="348"/>
        <end position="473"/>
    </location>
</feature>
<dbReference type="CDD" id="cd00377">
    <property type="entry name" value="ICL_PEPM"/>
    <property type="match status" value="1"/>
</dbReference>
<dbReference type="GO" id="GO:0016779">
    <property type="term" value="F:nucleotidyltransferase activity"/>
    <property type="evidence" value="ECO:0007669"/>
    <property type="project" value="UniProtKB-ARBA"/>
</dbReference>
<gene>
    <name evidence="6" type="ordered locus">RBRH_02824</name>
</gene>
<keyword evidence="2" id="KW-0413">Isomerase</keyword>
<keyword evidence="6" id="KW-0456">Lyase</keyword>
<proteinExistence type="inferred from homology"/>
<keyword evidence="6" id="KW-0614">Plasmid</keyword>
<dbReference type="HOGENOM" id="CLU_544759_0_0_4"/>
<dbReference type="InterPro" id="IPR025877">
    <property type="entry name" value="MobA-like_NTP_Trfase"/>
</dbReference>
<dbReference type="Pfam" id="PF12804">
    <property type="entry name" value="NTP_transf_3"/>
    <property type="match status" value="1"/>
</dbReference>
<evidence type="ECO:0000256" key="4">
    <source>
        <dbReference type="ARBA" id="ARBA00038455"/>
    </source>
</evidence>
<dbReference type="InterPro" id="IPR012698">
    <property type="entry name" value="PEnolPyrv_PMutase_core"/>
</dbReference>
<evidence type="ECO:0000313" key="6">
    <source>
        <dbReference type="EMBL" id="CBW77005.1"/>
    </source>
</evidence>
<geneLocation type="plasmid" evidence="6 7">
    <name>pBRH01</name>
</geneLocation>
<keyword evidence="1" id="KW-0460">Magnesium</keyword>
<protein>
    <recommendedName>
        <fullName evidence="3">phosphoenolpyruvate mutase</fullName>
        <ecNumber evidence="3">5.4.2.9</ecNumber>
    </recommendedName>
</protein>
<comment type="similarity">
    <text evidence="4">Belongs to the isocitrate lyase/PEP mutase superfamily. PEP mutase family.</text>
</comment>
<dbReference type="NCBIfam" id="TIGR02320">
    <property type="entry name" value="PEP_mutase"/>
    <property type="match status" value="1"/>
</dbReference>
<dbReference type="PANTHER" id="PTHR42905:SF7">
    <property type="entry name" value="PHOSPHOENOLPYRUVATE PHOSPHOMUTASE"/>
    <property type="match status" value="1"/>
</dbReference>
<dbReference type="SUPFAM" id="SSF53448">
    <property type="entry name" value="Nucleotide-diphospho-sugar transferases"/>
    <property type="match status" value="1"/>
</dbReference>
<dbReference type="GO" id="GO:0016829">
    <property type="term" value="F:lyase activity"/>
    <property type="evidence" value="ECO:0007669"/>
    <property type="project" value="UniProtKB-KW"/>
</dbReference>
<dbReference type="GO" id="GO:0050188">
    <property type="term" value="F:phosphoenolpyruvate mutase activity"/>
    <property type="evidence" value="ECO:0007669"/>
    <property type="project" value="UniProtKB-EC"/>
</dbReference>